<feature type="domain" description="Endoribonuclease L-PSP/chorismate mutase-like" evidence="1">
    <location>
        <begin position="8"/>
        <end position="140"/>
    </location>
</feature>
<dbReference type="SUPFAM" id="SSF55298">
    <property type="entry name" value="YjgF-like"/>
    <property type="match status" value="1"/>
</dbReference>
<gene>
    <name evidence="2" type="ORF">H0921_02165</name>
</gene>
<name>A0A7V9AAC5_9BACT</name>
<dbReference type="Gene3D" id="3.30.1330.40">
    <property type="entry name" value="RutC-like"/>
    <property type="match status" value="1"/>
</dbReference>
<dbReference type="CDD" id="cd02199">
    <property type="entry name" value="YjgF_YER057c_UK114_like_1"/>
    <property type="match status" value="1"/>
</dbReference>
<dbReference type="PANTHER" id="PTHR43760">
    <property type="entry name" value="ENDORIBONUCLEASE-RELATED"/>
    <property type="match status" value="1"/>
</dbReference>
<dbReference type="EMBL" id="JACEFB010000001">
    <property type="protein sequence ID" value="MBA2224961.1"/>
    <property type="molecule type" value="Genomic_DNA"/>
</dbReference>
<accession>A0A7V9AAC5</accession>
<evidence type="ECO:0000313" key="3">
    <source>
        <dbReference type="Proteomes" id="UP000542342"/>
    </source>
</evidence>
<keyword evidence="3" id="KW-1185">Reference proteome</keyword>
<dbReference type="Proteomes" id="UP000542342">
    <property type="component" value="Unassembled WGS sequence"/>
</dbReference>
<proteinExistence type="predicted"/>
<evidence type="ECO:0000259" key="1">
    <source>
        <dbReference type="Pfam" id="PF14588"/>
    </source>
</evidence>
<dbReference type="AlphaFoldDB" id="A0A7V9AAC5"/>
<dbReference type="InterPro" id="IPR013813">
    <property type="entry name" value="Endoribo_LPSP/chorism_mut-like"/>
</dbReference>
<dbReference type="PANTHER" id="PTHR43760:SF1">
    <property type="entry name" value="ENDORIBONUCLEASE L-PSP_CHORISMATE MUTASE-LIKE DOMAIN-CONTAINING PROTEIN"/>
    <property type="match status" value="1"/>
</dbReference>
<dbReference type="InterPro" id="IPR035959">
    <property type="entry name" value="RutC-like_sf"/>
</dbReference>
<dbReference type="RefSeq" id="WP_194536369.1">
    <property type="nucleotide sequence ID" value="NZ_JACEFB010000001.1"/>
</dbReference>
<dbReference type="Pfam" id="PF14588">
    <property type="entry name" value="YjgF_endoribonc"/>
    <property type="match status" value="1"/>
</dbReference>
<organism evidence="2 3">
    <name type="scientific">Thermogemmata fonticola</name>
    <dbReference type="NCBI Taxonomy" id="2755323"/>
    <lineage>
        <taxon>Bacteria</taxon>
        <taxon>Pseudomonadati</taxon>
        <taxon>Planctomycetota</taxon>
        <taxon>Planctomycetia</taxon>
        <taxon>Gemmatales</taxon>
        <taxon>Gemmataceae</taxon>
        <taxon>Thermogemmata</taxon>
    </lineage>
</organism>
<comment type="caution">
    <text evidence="2">The sequence shown here is derived from an EMBL/GenBank/DDBJ whole genome shotgun (WGS) entry which is preliminary data.</text>
</comment>
<sequence>MPSTPEQRLQELHLILPPAPKPVAVYKTALRWGNLLFVSGHGPLKPDKTMITGRVGQDLTLEQGKEAARQTGLAILATVREALGSLNKVKRLIKTFGMVNCTADFRDQPQVINGFSELMRDVFGEDAGVGTRSAVGHNALPGNIAVEIECIFEVE</sequence>
<reference evidence="2 3" key="1">
    <citation type="submission" date="2020-07" db="EMBL/GenBank/DDBJ databases">
        <title>Thermogemmata thermophila gen. nov., sp. nov., a novel moderate thermophilic planctomycete from a Kamchatka hot spring.</title>
        <authorList>
            <person name="Elcheninov A.G."/>
            <person name="Podosokorskaya O.A."/>
            <person name="Kovaleva O.L."/>
            <person name="Novikov A."/>
            <person name="Bonch-Osmolovskaya E.A."/>
            <person name="Toshchakov S.V."/>
            <person name="Kublanov I.V."/>
        </authorList>
    </citation>
    <scope>NUCLEOTIDE SEQUENCE [LARGE SCALE GENOMIC DNA]</scope>
    <source>
        <strain evidence="2 3">2918</strain>
    </source>
</reference>
<protein>
    <submittedName>
        <fullName evidence="2">RidA family protein</fullName>
    </submittedName>
</protein>
<evidence type="ECO:0000313" key="2">
    <source>
        <dbReference type="EMBL" id="MBA2224961.1"/>
    </source>
</evidence>